<name>A0ABU9PXK8_9BURK</name>
<dbReference type="EC" id="3.4.23.-" evidence="4"/>
<keyword evidence="4" id="KW-0378">Hydrolase</keyword>
<comment type="similarity">
    <text evidence="1">Belongs to the peptidase A24 family.</text>
</comment>
<dbReference type="Gene3D" id="1.20.120.1220">
    <property type="match status" value="1"/>
</dbReference>
<dbReference type="Pfam" id="PF01478">
    <property type="entry name" value="Peptidase_A24"/>
    <property type="match status" value="1"/>
</dbReference>
<dbReference type="InterPro" id="IPR050882">
    <property type="entry name" value="Prepilin_peptidase/N-MTase"/>
</dbReference>
<reference evidence="4 5" key="1">
    <citation type="submission" date="2024-02" db="EMBL/GenBank/DDBJ databases">
        <title>Draft genome sequence of Collimonas sp. strain H4R21, an effective mineral-weathering bacterial strain isolated from the beech rhizosphere.</title>
        <authorList>
            <person name="Morin E."/>
            <person name="Uroz S."/>
            <person name="Leveau J.H.J."/>
            <person name="Kumar R."/>
            <person name="Rey M.W."/>
            <person name="Pham J."/>
        </authorList>
    </citation>
    <scope>NUCLEOTIDE SEQUENCE [LARGE SCALE GENOMIC DNA]</scope>
    <source>
        <strain evidence="4 5">H4R21</strain>
    </source>
</reference>
<evidence type="ECO:0000256" key="2">
    <source>
        <dbReference type="SAM" id="Phobius"/>
    </source>
</evidence>
<dbReference type="GO" id="GO:0016787">
    <property type="term" value="F:hydrolase activity"/>
    <property type="evidence" value="ECO:0007669"/>
    <property type="project" value="UniProtKB-KW"/>
</dbReference>
<evidence type="ECO:0000313" key="4">
    <source>
        <dbReference type="EMBL" id="MEM4988753.1"/>
    </source>
</evidence>
<dbReference type="Proteomes" id="UP001495910">
    <property type="component" value="Unassembled WGS sequence"/>
</dbReference>
<protein>
    <submittedName>
        <fullName evidence="4">A24 family peptidase</fullName>
        <ecNumber evidence="4">3.4.23.-</ecNumber>
    </submittedName>
</protein>
<feature type="transmembrane region" description="Helical" evidence="2">
    <location>
        <begin position="20"/>
        <end position="38"/>
    </location>
</feature>
<feature type="transmembrane region" description="Helical" evidence="2">
    <location>
        <begin position="98"/>
        <end position="131"/>
    </location>
</feature>
<dbReference type="EMBL" id="JBANDC010000010">
    <property type="protein sequence ID" value="MEM4988753.1"/>
    <property type="molecule type" value="Genomic_DNA"/>
</dbReference>
<gene>
    <name evidence="4" type="ORF">V8G57_15275</name>
</gene>
<comment type="caution">
    <text evidence="4">The sequence shown here is derived from an EMBL/GenBank/DDBJ whole genome shotgun (WGS) entry which is preliminary data.</text>
</comment>
<organism evidence="4 5">
    <name type="scientific">Collimonas rhizosphaerae</name>
    <dbReference type="NCBI Taxonomy" id="3126357"/>
    <lineage>
        <taxon>Bacteria</taxon>
        <taxon>Pseudomonadati</taxon>
        <taxon>Pseudomonadota</taxon>
        <taxon>Betaproteobacteria</taxon>
        <taxon>Burkholderiales</taxon>
        <taxon>Oxalobacteraceae</taxon>
        <taxon>Collimonas</taxon>
    </lineage>
</organism>
<feature type="domain" description="Prepilin type IV endopeptidase peptidase" evidence="3">
    <location>
        <begin position="22"/>
        <end position="125"/>
    </location>
</feature>
<keyword evidence="5" id="KW-1185">Reference proteome</keyword>
<dbReference type="PANTHER" id="PTHR30487:SF0">
    <property type="entry name" value="PREPILIN LEADER PEPTIDASE_N-METHYLTRANSFERASE-RELATED"/>
    <property type="match status" value="1"/>
</dbReference>
<dbReference type="InterPro" id="IPR000045">
    <property type="entry name" value="Prepilin_IV_endopep_pep"/>
</dbReference>
<keyword evidence="2" id="KW-0472">Membrane</keyword>
<dbReference type="PANTHER" id="PTHR30487">
    <property type="entry name" value="TYPE 4 PREPILIN-LIKE PROTEINS LEADER PEPTIDE-PROCESSING ENZYME"/>
    <property type="match status" value="1"/>
</dbReference>
<feature type="transmembrane region" description="Helical" evidence="2">
    <location>
        <begin position="67"/>
        <end position="86"/>
    </location>
</feature>
<evidence type="ECO:0000313" key="5">
    <source>
        <dbReference type="Proteomes" id="UP001495910"/>
    </source>
</evidence>
<dbReference type="RefSeq" id="WP_342830081.1">
    <property type="nucleotide sequence ID" value="NZ_JBANDC010000010.1"/>
</dbReference>
<sequence>MQAFYSLLELLGMLVTDPRTGVLIALLIVAAASDWRVYRIPNWLTASGTAFGLIYNTAVPMSTHAGLLWAFDGLLLGLLMMLPLYALKAMGAGDVKLIAMVGAFLGVPGIFFAVISTFIVGGIAALGFALFNRALGRMLGNVKNMVQIMMLSAIGGFRPDAHIDASKSVGKLPYGVSIGIGTTGYLVARQLGYL</sequence>
<evidence type="ECO:0000259" key="3">
    <source>
        <dbReference type="Pfam" id="PF01478"/>
    </source>
</evidence>
<proteinExistence type="inferred from homology"/>
<evidence type="ECO:0000256" key="1">
    <source>
        <dbReference type="ARBA" id="ARBA00005801"/>
    </source>
</evidence>
<keyword evidence="2" id="KW-1133">Transmembrane helix</keyword>
<accession>A0ABU9PXK8</accession>
<keyword evidence="2" id="KW-0812">Transmembrane</keyword>